<organism evidence="2 3">
    <name type="scientific">Paenibacillus monticola</name>
    <dbReference type="NCBI Taxonomy" id="2666075"/>
    <lineage>
        <taxon>Bacteria</taxon>
        <taxon>Bacillati</taxon>
        <taxon>Bacillota</taxon>
        <taxon>Bacilli</taxon>
        <taxon>Bacillales</taxon>
        <taxon>Paenibacillaceae</taxon>
        <taxon>Paenibacillus</taxon>
    </lineage>
</organism>
<sequence length="134" mass="14762">MKKRLIQLGALLVLIALSALLIYLYRVHSYQNKVSHTTVQNIEFSSIPDGSYIGDYNVDFIYAKVSVTVKSGKVIHIDLLKHKTERGKPAEVITDRIVEQQTLEVDAIAGATNSSKVIKKAVENALNSAKALNP</sequence>
<dbReference type="InterPro" id="IPR007329">
    <property type="entry name" value="FMN-bd"/>
</dbReference>
<protein>
    <submittedName>
        <fullName evidence="2">FMN-binding protein</fullName>
    </submittedName>
</protein>
<reference evidence="2 3" key="1">
    <citation type="submission" date="2019-11" db="EMBL/GenBank/DDBJ databases">
        <title>Paenibacillus monticola sp. nov., a novel PGPR strain isolated from mountain sample in China.</title>
        <authorList>
            <person name="Zhao Q."/>
            <person name="Li H.-P."/>
            <person name="Zhang J.-L."/>
        </authorList>
    </citation>
    <scope>NUCLEOTIDE SEQUENCE [LARGE SCALE GENOMIC DNA]</scope>
    <source>
        <strain evidence="2 3">LC-T2</strain>
    </source>
</reference>
<name>A0A7X2KZI1_9BACL</name>
<dbReference type="GO" id="GO:0016020">
    <property type="term" value="C:membrane"/>
    <property type="evidence" value="ECO:0007669"/>
    <property type="project" value="InterPro"/>
</dbReference>
<proteinExistence type="predicted"/>
<evidence type="ECO:0000313" key="2">
    <source>
        <dbReference type="EMBL" id="MRN51727.1"/>
    </source>
</evidence>
<keyword evidence="3" id="KW-1185">Reference proteome</keyword>
<gene>
    <name evidence="2" type="ORF">GJB61_01735</name>
</gene>
<dbReference type="EMBL" id="WJXB01000001">
    <property type="protein sequence ID" value="MRN51727.1"/>
    <property type="molecule type" value="Genomic_DNA"/>
</dbReference>
<dbReference type="RefSeq" id="WP_154116526.1">
    <property type="nucleotide sequence ID" value="NZ_WJXB01000001.1"/>
</dbReference>
<dbReference type="Gene3D" id="3.90.1010.20">
    <property type="match status" value="1"/>
</dbReference>
<comment type="caution">
    <text evidence="2">The sequence shown here is derived from an EMBL/GenBank/DDBJ whole genome shotgun (WGS) entry which is preliminary data.</text>
</comment>
<dbReference type="Pfam" id="PF04205">
    <property type="entry name" value="FMN_bind"/>
    <property type="match status" value="1"/>
</dbReference>
<dbReference type="SMART" id="SM00900">
    <property type="entry name" value="FMN_bind"/>
    <property type="match status" value="1"/>
</dbReference>
<dbReference type="AlphaFoldDB" id="A0A7X2KZI1"/>
<evidence type="ECO:0000313" key="3">
    <source>
        <dbReference type="Proteomes" id="UP000463051"/>
    </source>
</evidence>
<evidence type="ECO:0000259" key="1">
    <source>
        <dbReference type="SMART" id="SM00900"/>
    </source>
</evidence>
<feature type="domain" description="FMN-binding" evidence="1">
    <location>
        <begin position="55"/>
        <end position="129"/>
    </location>
</feature>
<dbReference type="Proteomes" id="UP000463051">
    <property type="component" value="Unassembled WGS sequence"/>
</dbReference>
<dbReference type="GO" id="GO:0010181">
    <property type="term" value="F:FMN binding"/>
    <property type="evidence" value="ECO:0007669"/>
    <property type="project" value="InterPro"/>
</dbReference>
<accession>A0A7X2KZI1</accession>